<reference evidence="2 3" key="1">
    <citation type="submission" date="2020-12" db="EMBL/GenBank/DDBJ databases">
        <title>Whole genome sequences of gut porcine anaerobes.</title>
        <authorList>
            <person name="Kubasova T."/>
            <person name="Jahodarova E."/>
            <person name="Rychlik I."/>
        </authorList>
    </citation>
    <scope>NUCLEOTIDE SEQUENCE [LARGE SCALE GENOMIC DNA]</scope>
    <source>
        <strain evidence="2 3">An925</strain>
    </source>
</reference>
<dbReference type="InterPro" id="IPR011089">
    <property type="entry name" value="GmrSD_C"/>
</dbReference>
<dbReference type="PANTHER" id="PTHR35149">
    <property type="entry name" value="SLL5132 PROTEIN"/>
    <property type="match status" value="1"/>
</dbReference>
<evidence type="ECO:0000313" key="3">
    <source>
        <dbReference type="Proteomes" id="UP001200470"/>
    </source>
</evidence>
<protein>
    <submittedName>
        <fullName evidence="2">HNH endonuclease</fullName>
    </submittedName>
</protein>
<organism evidence="2 3">
    <name type="scientific">Xylanibacter brevis</name>
    <dbReference type="NCBI Taxonomy" id="83231"/>
    <lineage>
        <taxon>Bacteria</taxon>
        <taxon>Pseudomonadati</taxon>
        <taxon>Bacteroidota</taxon>
        <taxon>Bacteroidia</taxon>
        <taxon>Bacteroidales</taxon>
        <taxon>Prevotellaceae</taxon>
        <taxon>Xylanibacter</taxon>
    </lineage>
</organism>
<accession>A0ABS9CHX9</accession>
<dbReference type="EMBL" id="JADYTN010000022">
    <property type="protein sequence ID" value="MCF2564342.1"/>
    <property type="molecule type" value="Genomic_DNA"/>
</dbReference>
<dbReference type="RefSeq" id="WP_301638396.1">
    <property type="nucleotide sequence ID" value="NZ_JADYTN010000022.1"/>
</dbReference>
<dbReference type="GO" id="GO:0004519">
    <property type="term" value="F:endonuclease activity"/>
    <property type="evidence" value="ECO:0007669"/>
    <property type="project" value="UniProtKB-KW"/>
</dbReference>
<keyword evidence="2" id="KW-0255">Endonuclease</keyword>
<dbReference type="PANTHER" id="PTHR35149:SF1">
    <property type="entry name" value="DUF5655 DOMAIN-CONTAINING PROTEIN"/>
    <property type="match status" value="1"/>
</dbReference>
<name>A0ABS9CHX9_9BACT</name>
<keyword evidence="2" id="KW-0378">Hydrolase</keyword>
<sequence length="470" mass="55907">MDKYKGDKEAFALYIYNHLSFFISELPEKYGVQDLNKYFERMNSSGKNLEHHEILKVKILSKLDGNVSLYMQLWNKIADVDTVLLRKRDYQKETESDFNWRKNRVLSSSLADIEASPELINNLKDEDNKDARPIKEIGIREKKPQDLNNNHFNGSRSVLRFPQLLLQTLYLYLKNKNGEEFSPRLDDFFNQNRLLDTFQKHLPYEGANADKVCLKEFFEHLLHYRVAMDVCFVRSLEYGYSLDMNLPEDNKEVRELMMFESFLYVSSTNLTYYRWFGWLMTYVMNSKCVPNAKKLFLELKKQTDTLNKLPEYGELFFGEEIRYWFWRLDFYIWQHRYELFETEEDAAYLDIVENYVFIRNRSIEHIAPQHPKTESKLQWSESEDDKVLLNSFGNLVMISQSLNSALSNSSYEEKKAHVESYFNSVNGTIESLKLLMVYKDFSTCWSKDNIPLHGEKMYSFLKNDITPDVE</sequence>
<evidence type="ECO:0000313" key="2">
    <source>
        <dbReference type="EMBL" id="MCF2564342.1"/>
    </source>
</evidence>
<dbReference type="Proteomes" id="UP001200470">
    <property type="component" value="Unassembled WGS sequence"/>
</dbReference>
<feature type="domain" description="GmrSD restriction endonucleases C-terminal" evidence="1">
    <location>
        <begin position="336"/>
        <end position="420"/>
    </location>
</feature>
<proteinExistence type="predicted"/>
<keyword evidence="2" id="KW-0540">Nuclease</keyword>
<gene>
    <name evidence="2" type="ORF">I6E12_09485</name>
</gene>
<comment type="caution">
    <text evidence="2">The sequence shown here is derived from an EMBL/GenBank/DDBJ whole genome shotgun (WGS) entry which is preliminary data.</text>
</comment>
<dbReference type="Pfam" id="PF07510">
    <property type="entry name" value="GmrSD_C"/>
    <property type="match status" value="1"/>
</dbReference>
<keyword evidence="3" id="KW-1185">Reference proteome</keyword>
<evidence type="ECO:0000259" key="1">
    <source>
        <dbReference type="Pfam" id="PF07510"/>
    </source>
</evidence>